<proteinExistence type="predicted"/>
<dbReference type="GO" id="GO:0051304">
    <property type="term" value="P:chromosome separation"/>
    <property type="evidence" value="ECO:0007669"/>
    <property type="project" value="InterPro"/>
</dbReference>
<dbReference type="PIRSF" id="PIRSF019345">
    <property type="entry name" value="ScpB"/>
    <property type="match status" value="1"/>
</dbReference>
<dbReference type="PANTHER" id="PTHR34298">
    <property type="entry name" value="SEGREGATION AND CONDENSATION PROTEIN B"/>
    <property type="match status" value="1"/>
</dbReference>
<dbReference type="Gene3D" id="1.10.10.10">
    <property type="entry name" value="Winged helix-like DNA-binding domain superfamily/Winged helix DNA-binding domain"/>
    <property type="match status" value="2"/>
</dbReference>
<evidence type="ECO:0000256" key="4">
    <source>
        <dbReference type="ARBA" id="ARBA00023306"/>
    </source>
</evidence>
<dbReference type="InterPro" id="IPR005234">
    <property type="entry name" value="ScpB_csome_segregation"/>
</dbReference>
<name>A0A7V3RES1_9BACT</name>
<dbReference type="PANTHER" id="PTHR34298:SF2">
    <property type="entry name" value="SEGREGATION AND CONDENSATION PROTEIN B"/>
    <property type="match status" value="1"/>
</dbReference>
<evidence type="ECO:0000256" key="2">
    <source>
        <dbReference type="ARBA" id="ARBA00022618"/>
    </source>
</evidence>
<organism evidence="5">
    <name type="scientific">Mesoaciditoga lauensis</name>
    <dbReference type="NCBI Taxonomy" id="1495039"/>
    <lineage>
        <taxon>Bacteria</taxon>
        <taxon>Thermotogati</taxon>
        <taxon>Thermotogota</taxon>
        <taxon>Thermotogae</taxon>
        <taxon>Mesoaciditogales</taxon>
        <taxon>Mesoaciditogaceae</taxon>
        <taxon>Mesoaciditoga</taxon>
    </lineage>
</organism>
<comment type="caution">
    <text evidence="5">The sequence shown here is derived from an EMBL/GenBank/DDBJ whole genome shotgun (WGS) entry which is preliminary data.</text>
</comment>
<evidence type="ECO:0000313" key="5">
    <source>
        <dbReference type="EMBL" id="HGE75290.1"/>
    </source>
</evidence>
<dbReference type="InterPro" id="IPR036388">
    <property type="entry name" value="WH-like_DNA-bd_sf"/>
</dbReference>
<gene>
    <name evidence="5" type="primary">scpB</name>
    <name evidence="5" type="ORF">ENX73_04110</name>
</gene>
<dbReference type="Pfam" id="PF04079">
    <property type="entry name" value="SMC_ScpB"/>
    <property type="match status" value="1"/>
</dbReference>
<dbReference type="SUPFAM" id="SSF46785">
    <property type="entry name" value="Winged helix' DNA-binding domain"/>
    <property type="match status" value="2"/>
</dbReference>
<keyword evidence="2" id="KW-0132">Cell division</keyword>
<dbReference type="AlphaFoldDB" id="A0A7V3RES1"/>
<dbReference type="GO" id="GO:0051301">
    <property type="term" value="P:cell division"/>
    <property type="evidence" value="ECO:0007669"/>
    <property type="project" value="UniProtKB-KW"/>
</dbReference>
<dbReference type="NCBIfam" id="TIGR00281">
    <property type="entry name" value="SMC-Scp complex subunit ScpB"/>
    <property type="match status" value="1"/>
</dbReference>
<keyword evidence="1" id="KW-0963">Cytoplasm</keyword>
<keyword evidence="3" id="KW-0159">Chromosome partition</keyword>
<evidence type="ECO:0000256" key="3">
    <source>
        <dbReference type="ARBA" id="ARBA00022829"/>
    </source>
</evidence>
<protein>
    <submittedName>
        <fullName evidence="5">SMC-Scp complex subunit ScpB</fullName>
    </submittedName>
</protein>
<sequence>MKMEIVAEIEALLMASHGLALSELINITQQKRSEVLEILDYLEEEYDKEFHGIELKNVAEKYSFFTKASYIDSVSKIKKRSINAITSSQMEILAIIAFNQPITLKEIEKFRGSASLNQTKELVSMGLIRRRRDKSKKGNPYVYVTTENFLKAVGISDISSLKEENIFENSEIPENVRGSIETES</sequence>
<evidence type="ECO:0000256" key="1">
    <source>
        <dbReference type="ARBA" id="ARBA00022490"/>
    </source>
</evidence>
<keyword evidence="4" id="KW-0131">Cell cycle</keyword>
<dbReference type="InterPro" id="IPR036390">
    <property type="entry name" value="WH_DNA-bd_sf"/>
</dbReference>
<reference evidence="5" key="1">
    <citation type="journal article" date="2020" name="mSystems">
        <title>Genome- and Community-Level Interaction Insights into Carbon Utilization and Element Cycling Functions of Hydrothermarchaeota in Hydrothermal Sediment.</title>
        <authorList>
            <person name="Zhou Z."/>
            <person name="Liu Y."/>
            <person name="Xu W."/>
            <person name="Pan J."/>
            <person name="Luo Z.H."/>
            <person name="Li M."/>
        </authorList>
    </citation>
    <scope>NUCLEOTIDE SEQUENCE [LARGE SCALE GENOMIC DNA]</scope>
    <source>
        <strain evidence="5">SpSt-966</strain>
    </source>
</reference>
<accession>A0A7V3RES1</accession>
<dbReference type="EMBL" id="DTPE01000174">
    <property type="protein sequence ID" value="HGE75290.1"/>
    <property type="molecule type" value="Genomic_DNA"/>
</dbReference>